<dbReference type="Pfam" id="PF00144">
    <property type="entry name" value="Beta-lactamase"/>
    <property type="match status" value="1"/>
</dbReference>
<evidence type="ECO:0000313" key="6">
    <source>
        <dbReference type="Proteomes" id="UP001515943"/>
    </source>
</evidence>
<dbReference type="PANTHER" id="PTHR46825">
    <property type="entry name" value="D-ALANYL-D-ALANINE-CARBOXYPEPTIDASE/ENDOPEPTIDASE AMPH"/>
    <property type="match status" value="1"/>
</dbReference>
<dbReference type="InterPro" id="IPR050491">
    <property type="entry name" value="AmpC-like"/>
</dbReference>
<dbReference type="InterPro" id="IPR012338">
    <property type="entry name" value="Beta-lactam/transpept-like"/>
</dbReference>
<dbReference type="PANTHER" id="PTHR46825:SF11">
    <property type="entry name" value="PENICILLIN-BINDING PROTEIN 4"/>
    <property type="match status" value="1"/>
</dbReference>
<evidence type="ECO:0000259" key="4">
    <source>
        <dbReference type="Pfam" id="PF00144"/>
    </source>
</evidence>
<reference evidence="5 6" key="1">
    <citation type="submission" date="2019-08" db="EMBL/GenBank/DDBJ databases">
        <title>Lentzea from Indian Himalayas.</title>
        <authorList>
            <person name="Mandal S."/>
            <person name="Mallick Gupta A."/>
            <person name="Maiti P.K."/>
            <person name="Sarkar J."/>
            <person name="Mandal S."/>
        </authorList>
    </citation>
    <scope>NUCLEOTIDE SEQUENCE [LARGE SCALE GENOMIC DNA]</scope>
    <source>
        <strain evidence="5 6">PSKA42</strain>
    </source>
</reference>
<dbReference type="Proteomes" id="UP001515943">
    <property type="component" value="Unassembled WGS sequence"/>
</dbReference>
<keyword evidence="2" id="KW-0472">Membrane</keyword>
<evidence type="ECO:0000313" key="5">
    <source>
        <dbReference type="EMBL" id="NKE63135.1"/>
    </source>
</evidence>
<organism evidence="5 6">
    <name type="scientific">Lentzea indica</name>
    <dbReference type="NCBI Taxonomy" id="2604800"/>
    <lineage>
        <taxon>Bacteria</taxon>
        <taxon>Bacillati</taxon>
        <taxon>Actinomycetota</taxon>
        <taxon>Actinomycetes</taxon>
        <taxon>Pseudonocardiales</taxon>
        <taxon>Pseudonocardiaceae</taxon>
        <taxon>Lentzea</taxon>
    </lineage>
</organism>
<sequence>MVRRSAVDRAAWVNPCPTPKSGGCVITRRSLLGATVLAGAWVAAGSPATSVAGARSVADELSRFVTDLADRGQFSGTVQLDHRGSRVFSAAHGLANRATGTSNTAATRFTAASIGKFLTGVAAARIVQNGLMAFGTTLGEAVPRLRNTALHPLTLHQLLTHTAALPAVSPGAPPGARTGRAVDYLPVLETLQLAGRPGERWSYTNAGFLRRDDDRAGCLPPVLVRDPRRHPHAGPDVPHPAHPARTRRSADRHPLRPRRPVLPARPPQWCRRPLHHRR</sequence>
<dbReference type="InterPro" id="IPR001466">
    <property type="entry name" value="Beta-lactam-related"/>
</dbReference>
<proteinExistence type="predicted"/>
<comment type="caution">
    <text evidence="5">The sequence shown here is derived from an EMBL/GenBank/DDBJ whole genome shotgun (WGS) entry which is preliminary data.</text>
</comment>
<evidence type="ECO:0000256" key="3">
    <source>
        <dbReference type="SAM" id="MobiDB-lite"/>
    </source>
</evidence>
<dbReference type="SUPFAM" id="SSF56601">
    <property type="entry name" value="beta-lactamase/transpeptidase-like"/>
    <property type="match status" value="1"/>
</dbReference>
<evidence type="ECO:0000256" key="2">
    <source>
        <dbReference type="ARBA" id="ARBA00023136"/>
    </source>
</evidence>
<comment type="subcellular location">
    <subcellularLocation>
        <location evidence="1">Membrane</location>
    </subcellularLocation>
</comment>
<evidence type="ECO:0000256" key="1">
    <source>
        <dbReference type="ARBA" id="ARBA00004370"/>
    </source>
</evidence>
<dbReference type="PROSITE" id="PS51318">
    <property type="entry name" value="TAT"/>
    <property type="match status" value="1"/>
</dbReference>
<dbReference type="EMBL" id="VSRL01000320">
    <property type="protein sequence ID" value="NKE63135.1"/>
    <property type="molecule type" value="Genomic_DNA"/>
</dbReference>
<name>A0ABX1FW48_9PSEU</name>
<gene>
    <name evidence="5" type="ORF">FXN61_43000</name>
</gene>
<protein>
    <submittedName>
        <fullName evidence="5">Beta-lactamase family protein</fullName>
    </submittedName>
</protein>
<dbReference type="InterPro" id="IPR006311">
    <property type="entry name" value="TAT_signal"/>
</dbReference>
<feature type="region of interest" description="Disordered" evidence="3">
    <location>
        <begin position="220"/>
        <end position="278"/>
    </location>
</feature>
<dbReference type="Gene3D" id="3.40.710.10">
    <property type="entry name" value="DD-peptidase/beta-lactamase superfamily"/>
    <property type="match status" value="1"/>
</dbReference>
<keyword evidence="6" id="KW-1185">Reference proteome</keyword>
<feature type="domain" description="Beta-lactamase-related" evidence="4">
    <location>
        <begin position="63"/>
        <end position="208"/>
    </location>
</feature>
<accession>A0ABX1FW48</accession>